<protein>
    <recommendedName>
        <fullName evidence="3">Extracellular solute-binding protein</fullName>
    </recommendedName>
</protein>
<dbReference type="AlphaFoldDB" id="A0A917DMT1"/>
<accession>A0A917DMT1</accession>
<dbReference type="PANTHER" id="PTHR43649:SF17">
    <property type="entry name" value="ABC TRANSPORTER SOLUTE BINDING PROTEIN-SUGAR TRANSPORT"/>
    <property type="match status" value="1"/>
</dbReference>
<keyword evidence="2" id="KW-1185">Reference proteome</keyword>
<dbReference type="EMBL" id="BMHP01000001">
    <property type="protein sequence ID" value="GGD52431.1"/>
    <property type="molecule type" value="Genomic_DNA"/>
</dbReference>
<dbReference type="Pfam" id="PF01547">
    <property type="entry name" value="SBP_bac_1"/>
    <property type="match status" value="1"/>
</dbReference>
<dbReference type="PANTHER" id="PTHR43649">
    <property type="entry name" value="ARABINOSE-BINDING PROTEIN-RELATED"/>
    <property type="match status" value="1"/>
</dbReference>
<dbReference type="SUPFAM" id="SSF53850">
    <property type="entry name" value="Periplasmic binding protein-like II"/>
    <property type="match status" value="1"/>
</dbReference>
<comment type="caution">
    <text evidence="1">The sequence shown here is derived from an EMBL/GenBank/DDBJ whole genome shotgun (WGS) entry which is preliminary data.</text>
</comment>
<dbReference type="InterPro" id="IPR050490">
    <property type="entry name" value="Bact_solute-bd_prot1"/>
</dbReference>
<reference evidence="1" key="2">
    <citation type="submission" date="2020-09" db="EMBL/GenBank/DDBJ databases">
        <authorList>
            <person name="Sun Q."/>
            <person name="Zhou Y."/>
        </authorList>
    </citation>
    <scope>NUCLEOTIDE SEQUENCE</scope>
    <source>
        <strain evidence="1">CGMCC 1.15178</strain>
    </source>
</reference>
<gene>
    <name evidence="1" type="ORF">GCM10010911_07470</name>
</gene>
<dbReference type="Proteomes" id="UP000612456">
    <property type="component" value="Unassembled WGS sequence"/>
</dbReference>
<evidence type="ECO:0000313" key="2">
    <source>
        <dbReference type="Proteomes" id="UP000612456"/>
    </source>
</evidence>
<evidence type="ECO:0008006" key="3">
    <source>
        <dbReference type="Google" id="ProtNLM"/>
    </source>
</evidence>
<sequence>MFMGTSGKDYPDGVDPSDNPFIDIVEKYSNVNLKMNVPGYADFKTKSDLLLASGKLPDIMHSWYPEEMEKAADEGAFIDLKKYYDNSPIVQKVISPEMMELAKSSDGHYYRIPMSYSDAPLGAGLLTRYDLVEKYNDGKWPTTIDEWVALMEKEHEADPSAIVMSNRVMGDKGLSYGGVMYYQLYGAPVYGYRVQNSKVISTFELPEYRAATVLMNKLFEDGVLEKDFATGKNYFSAWANNNSLMQWNSSDQLVPAAQDAASGQNDPLTKTWKLAMAPPLTEYPTDAKYVWPYKNMPISGHGVYISTSSKNPDRAWKVIEGFASDALKEAVYWGTEGETYTVKDGKRIPDAAKLGDKNRAWTLGLMIIHGFVTGQDVKQALSTQIMGPDYAKVVYDSQIPIAELAEQKGYALSNFFRASDEASKKAAEEKQFITKTTVEAIMGRISMDEFDKQVAVYHDKYGFMYDEMTTYLNDNKDELLKKGVIEAGW</sequence>
<dbReference type="Gene3D" id="3.40.190.10">
    <property type="entry name" value="Periplasmic binding protein-like II"/>
    <property type="match status" value="2"/>
</dbReference>
<reference evidence="1" key="1">
    <citation type="journal article" date="2014" name="Int. J. Syst. Evol. Microbiol.">
        <title>Complete genome sequence of Corynebacterium casei LMG S-19264T (=DSM 44701T), isolated from a smear-ripened cheese.</title>
        <authorList>
            <consortium name="US DOE Joint Genome Institute (JGI-PGF)"/>
            <person name="Walter F."/>
            <person name="Albersmeier A."/>
            <person name="Kalinowski J."/>
            <person name="Ruckert C."/>
        </authorList>
    </citation>
    <scope>NUCLEOTIDE SEQUENCE</scope>
    <source>
        <strain evidence="1">CGMCC 1.15178</strain>
    </source>
</reference>
<dbReference type="InterPro" id="IPR006059">
    <property type="entry name" value="SBP"/>
</dbReference>
<proteinExistence type="predicted"/>
<organism evidence="1 2">
    <name type="scientific">Paenibacillus nasutitermitis</name>
    <dbReference type="NCBI Taxonomy" id="1652958"/>
    <lineage>
        <taxon>Bacteria</taxon>
        <taxon>Bacillati</taxon>
        <taxon>Bacillota</taxon>
        <taxon>Bacilli</taxon>
        <taxon>Bacillales</taxon>
        <taxon>Paenibacillaceae</taxon>
        <taxon>Paenibacillus</taxon>
    </lineage>
</organism>
<name>A0A917DMT1_9BACL</name>
<evidence type="ECO:0000313" key="1">
    <source>
        <dbReference type="EMBL" id="GGD52431.1"/>
    </source>
</evidence>